<accession>A0A0M9EMK2</accession>
<name>A0A0M9EMK2_FUSLA</name>
<dbReference type="AlphaFoldDB" id="A0A0M9EMK2"/>
<comment type="caution">
    <text evidence="1">The sequence shown here is derived from an EMBL/GenBank/DDBJ whole genome shotgun (WGS) entry which is preliminary data.</text>
</comment>
<keyword evidence="2" id="KW-1185">Reference proteome</keyword>
<protein>
    <submittedName>
        <fullName evidence="1">Uncharacterized protein</fullName>
    </submittedName>
</protein>
<gene>
    <name evidence="1" type="ORF">FLAG1_11476</name>
</gene>
<dbReference type="Proteomes" id="UP000037904">
    <property type="component" value="Unassembled WGS sequence"/>
</dbReference>
<evidence type="ECO:0000313" key="2">
    <source>
        <dbReference type="Proteomes" id="UP000037904"/>
    </source>
</evidence>
<organism evidence="1 2">
    <name type="scientific">Fusarium langsethiae</name>
    <dbReference type="NCBI Taxonomy" id="179993"/>
    <lineage>
        <taxon>Eukaryota</taxon>
        <taxon>Fungi</taxon>
        <taxon>Dikarya</taxon>
        <taxon>Ascomycota</taxon>
        <taxon>Pezizomycotina</taxon>
        <taxon>Sordariomycetes</taxon>
        <taxon>Hypocreomycetidae</taxon>
        <taxon>Hypocreales</taxon>
        <taxon>Nectriaceae</taxon>
        <taxon>Fusarium</taxon>
    </lineage>
</organism>
<dbReference type="OrthoDB" id="5005913at2759"/>
<evidence type="ECO:0000313" key="1">
    <source>
        <dbReference type="EMBL" id="KPA35800.1"/>
    </source>
</evidence>
<dbReference type="EMBL" id="JXCE01000891">
    <property type="protein sequence ID" value="KPA35800.1"/>
    <property type="molecule type" value="Genomic_DNA"/>
</dbReference>
<sequence length="245" mass="26955">MTVVVLLTGENNGLSAPVSFDSIENQVERVIVRGLQGVRMRLGVAVDFVMFLEQREAAVFGPQPDSVASTVEDFEDMYWHQKRRAVQLGWKYGPIVGPSSKWVFMERHQFAFIARPAKLVKMSSNSSLHTLADIVSRECDTSSLLDRLPSLGDDVPIAWIPMTKDSYGGMTECEVPGDYTDAYKASGSESFGGYFNRQLRATRMNMSQVGIYSAKENNEAPASGHPMSIMALGTLALATFITLGI</sequence>
<reference evidence="1 2" key="1">
    <citation type="submission" date="2015-04" db="EMBL/GenBank/DDBJ databases">
        <title>The draft genome sequence of Fusarium langsethiae, a T-2/HT-2 mycotoxin producer.</title>
        <authorList>
            <person name="Lysoe E."/>
            <person name="Divon H.H."/>
            <person name="Terzi V."/>
            <person name="Orru L."/>
            <person name="Lamontanara A."/>
            <person name="Kolseth A.-K."/>
            <person name="Frandsen R.J."/>
            <person name="Nielsen K."/>
            <person name="Thrane U."/>
        </authorList>
    </citation>
    <scope>NUCLEOTIDE SEQUENCE [LARGE SCALE GENOMIC DNA]</scope>
    <source>
        <strain evidence="1 2">Fl201059</strain>
    </source>
</reference>
<proteinExistence type="predicted"/>